<keyword evidence="2" id="KW-1185">Reference proteome</keyword>
<dbReference type="OMA" id="TAWIHAQ"/>
<dbReference type="AlphaFoldDB" id="T0R806"/>
<dbReference type="PANTHER" id="PTHR38899:SF1">
    <property type="entry name" value="PROTEIN KINASE"/>
    <property type="match status" value="1"/>
</dbReference>
<organism evidence="1 2">
    <name type="scientific">Saprolegnia diclina (strain VS20)</name>
    <dbReference type="NCBI Taxonomy" id="1156394"/>
    <lineage>
        <taxon>Eukaryota</taxon>
        <taxon>Sar</taxon>
        <taxon>Stramenopiles</taxon>
        <taxon>Oomycota</taxon>
        <taxon>Saprolegniomycetes</taxon>
        <taxon>Saprolegniales</taxon>
        <taxon>Saprolegniaceae</taxon>
        <taxon>Saprolegnia</taxon>
    </lineage>
</organism>
<dbReference type="Proteomes" id="UP000030762">
    <property type="component" value="Unassembled WGS sequence"/>
</dbReference>
<dbReference type="GeneID" id="19954769"/>
<proteinExistence type="predicted"/>
<dbReference type="InParanoid" id="T0R806"/>
<evidence type="ECO:0000313" key="1">
    <source>
        <dbReference type="EMBL" id="EQC28218.1"/>
    </source>
</evidence>
<dbReference type="OrthoDB" id="59818at2759"/>
<dbReference type="eggNOG" id="ENOG502SYEQ">
    <property type="taxonomic scope" value="Eukaryota"/>
</dbReference>
<evidence type="ECO:0000313" key="2">
    <source>
        <dbReference type="Proteomes" id="UP000030762"/>
    </source>
</evidence>
<name>T0R806_SAPDV</name>
<dbReference type="PANTHER" id="PTHR38899">
    <property type="entry name" value="DOMAIN OOKINETE PROTEIN, PUTATIVE-RELATED"/>
    <property type="match status" value="1"/>
</dbReference>
<gene>
    <name evidence="1" type="ORF">SDRG_14042</name>
</gene>
<dbReference type="EMBL" id="JH767197">
    <property type="protein sequence ID" value="EQC28218.1"/>
    <property type="molecule type" value="Genomic_DNA"/>
</dbReference>
<sequence length="219" mass="23712">MLASSSVFSAQQRLPLTSFPRTPMPLTSVHIETALVFSWTSFLCPTAWIHAQGLRMPLPPSLAQAFAELDAAIADVLLEAQAYGTVFVLAEDSSAYIEDLCSNFFPRCATLFATPALQSRIQLLCAATEANTQWYSQMLHSICTTSPALRGSSVVLTCFGPDALRAACIENAKHLSILPKTIRSNVVQPTPAQVFEQLCLVRAHLVATVTHHSAIDVVV</sequence>
<dbReference type="VEuPathDB" id="FungiDB:SDRG_14042"/>
<dbReference type="RefSeq" id="XP_008618367.1">
    <property type="nucleotide sequence ID" value="XM_008620145.1"/>
</dbReference>
<reference evidence="1 2" key="1">
    <citation type="submission" date="2012-04" db="EMBL/GenBank/DDBJ databases">
        <title>The Genome Sequence of Saprolegnia declina VS20.</title>
        <authorList>
            <consortium name="The Broad Institute Genome Sequencing Platform"/>
            <person name="Russ C."/>
            <person name="Nusbaum C."/>
            <person name="Tyler B."/>
            <person name="van West P."/>
            <person name="Dieguez-Uribeondo J."/>
            <person name="de Bruijn I."/>
            <person name="Tripathy S."/>
            <person name="Jiang R."/>
            <person name="Young S.K."/>
            <person name="Zeng Q."/>
            <person name="Gargeya S."/>
            <person name="Fitzgerald M."/>
            <person name="Haas B."/>
            <person name="Abouelleil A."/>
            <person name="Alvarado L."/>
            <person name="Arachchi H.M."/>
            <person name="Berlin A."/>
            <person name="Chapman S.B."/>
            <person name="Goldberg J."/>
            <person name="Griggs A."/>
            <person name="Gujja S."/>
            <person name="Hansen M."/>
            <person name="Howarth C."/>
            <person name="Imamovic A."/>
            <person name="Larimer J."/>
            <person name="McCowen C."/>
            <person name="Montmayeur A."/>
            <person name="Murphy C."/>
            <person name="Neiman D."/>
            <person name="Pearson M."/>
            <person name="Priest M."/>
            <person name="Roberts A."/>
            <person name="Saif S."/>
            <person name="Shea T."/>
            <person name="Sisk P."/>
            <person name="Sykes S."/>
            <person name="Wortman J."/>
            <person name="Nusbaum C."/>
            <person name="Birren B."/>
        </authorList>
    </citation>
    <scope>NUCLEOTIDE SEQUENCE [LARGE SCALE GENOMIC DNA]</scope>
    <source>
        <strain evidence="1 2">VS20</strain>
    </source>
</reference>
<protein>
    <submittedName>
        <fullName evidence="1">Uncharacterized protein</fullName>
    </submittedName>
</protein>
<accession>T0R806</accession>